<keyword evidence="3" id="KW-0472">Membrane</keyword>
<dbReference type="PANTHER" id="PTHR43649">
    <property type="entry name" value="ARABINOSE-BINDING PROTEIN-RELATED"/>
    <property type="match status" value="1"/>
</dbReference>
<keyword evidence="4" id="KW-0564">Palmitate</keyword>
<accession>A0A559K7K1</accession>
<name>A0A559K7K1_9BACL</name>
<keyword evidence="5" id="KW-0449">Lipoprotein</keyword>
<protein>
    <submittedName>
        <fullName evidence="6">Extracellular solute-binding protein</fullName>
    </submittedName>
</protein>
<evidence type="ECO:0000256" key="3">
    <source>
        <dbReference type="ARBA" id="ARBA00023136"/>
    </source>
</evidence>
<sequence length="511" mass="56636">MISSEMRRSCPKMKMDWNSRRKAVHAIVFAALVAALLPGCGGTGGPKPSAIAKGSSASQVPPISVMMIQFAAEPMKKDSPVIKQLETLTNTKLDITWVPATTYDDKVSATIASGNLPELMLLRRNKESAMLNAQLSGMFWDLSPYLKNYKNLSQLSPVAVTNASLNGKLYGIPRERPIARYGLIFRKDWLDHLGLPVPRTVDDIYKTAKAFTLSDPDQDGKNDTFGMQEEKSIESLKQIALFLGAPNAWGLKDGRITPDFLYPEFKSALDLLRQMTDEHLINADFAIAKKYSYFNQEKAGMYFSVIGDAITHPDLLKANPNAVIDVTQTFDGPQGERVRATTGYDSLLVIPKSSVKNEARLKQILTFLDQMAEQPVQDLIDWGMEGTDYTMAGGKPKKIPNTPGAGDLNMFRWDLFGTSMKGTRTPLEDKFDQLYAQNKSLSVMDLSASLLSDTNTEKGNELKTAISDAETKYIMGELNDQGWHAAVDKWRKDGGDKIIDEFTASYNQSKK</sequence>
<organism evidence="6 7">
    <name type="scientific">Paenibacillus cremeus</name>
    <dbReference type="NCBI Taxonomy" id="2163881"/>
    <lineage>
        <taxon>Bacteria</taxon>
        <taxon>Bacillati</taxon>
        <taxon>Bacillota</taxon>
        <taxon>Bacilli</taxon>
        <taxon>Bacillales</taxon>
        <taxon>Paenibacillaceae</taxon>
        <taxon>Paenibacillus</taxon>
    </lineage>
</organism>
<dbReference type="SUPFAM" id="SSF53850">
    <property type="entry name" value="Periplasmic binding protein-like II"/>
    <property type="match status" value="1"/>
</dbReference>
<dbReference type="AlphaFoldDB" id="A0A559K7K1"/>
<reference evidence="6 7" key="1">
    <citation type="submission" date="2019-07" db="EMBL/GenBank/DDBJ databases">
        <authorList>
            <person name="Kim J."/>
        </authorList>
    </citation>
    <scope>NUCLEOTIDE SEQUENCE [LARGE SCALE GENOMIC DNA]</scope>
    <source>
        <strain evidence="6 7">JC52</strain>
    </source>
</reference>
<keyword evidence="2" id="KW-0732">Signal</keyword>
<dbReference type="InterPro" id="IPR050490">
    <property type="entry name" value="Bact_solute-bd_prot1"/>
</dbReference>
<dbReference type="InterPro" id="IPR006059">
    <property type="entry name" value="SBP"/>
</dbReference>
<evidence type="ECO:0000313" key="6">
    <source>
        <dbReference type="EMBL" id="TVY08106.1"/>
    </source>
</evidence>
<evidence type="ECO:0000256" key="1">
    <source>
        <dbReference type="ARBA" id="ARBA00022475"/>
    </source>
</evidence>
<dbReference type="Proteomes" id="UP000317036">
    <property type="component" value="Unassembled WGS sequence"/>
</dbReference>
<dbReference type="OrthoDB" id="9787283at2"/>
<gene>
    <name evidence="6" type="ORF">FPZ49_20345</name>
</gene>
<keyword evidence="1" id="KW-1003">Cell membrane</keyword>
<evidence type="ECO:0000256" key="5">
    <source>
        <dbReference type="ARBA" id="ARBA00023288"/>
    </source>
</evidence>
<comment type="caution">
    <text evidence="6">The sequence shown here is derived from an EMBL/GenBank/DDBJ whole genome shotgun (WGS) entry which is preliminary data.</text>
</comment>
<dbReference type="Pfam" id="PF01547">
    <property type="entry name" value="SBP_bac_1"/>
    <property type="match status" value="1"/>
</dbReference>
<evidence type="ECO:0000256" key="4">
    <source>
        <dbReference type="ARBA" id="ARBA00023139"/>
    </source>
</evidence>
<evidence type="ECO:0000256" key="2">
    <source>
        <dbReference type="ARBA" id="ARBA00022729"/>
    </source>
</evidence>
<dbReference type="EMBL" id="VNJI01000027">
    <property type="protein sequence ID" value="TVY08106.1"/>
    <property type="molecule type" value="Genomic_DNA"/>
</dbReference>
<keyword evidence="7" id="KW-1185">Reference proteome</keyword>
<evidence type="ECO:0000313" key="7">
    <source>
        <dbReference type="Proteomes" id="UP000317036"/>
    </source>
</evidence>
<dbReference type="PANTHER" id="PTHR43649:SF33">
    <property type="entry name" value="POLYGALACTURONAN_RHAMNOGALACTURONAN-BINDING PROTEIN YTCQ"/>
    <property type="match status" value="1"/>
</dbReference>
<proteinExistence type="predicted"/>
<dbReference type="Gene3D" id="3.40.190.10">
    <property type="entry name" value="Periplasmic binding protein-like II"/>
    <property type="match status" value="2"/>
</dbReference>